<evidence type="ECO:0000256" key="2">
    <source>
        <dbReference type="ARBA" id="ARBA00022692"/>
    </source>
</evidence>
<evidence type="ECO:0000313" key="8">
    <source>
        <dbReference type="Proteomes" id="UP001597307"/>
    </source>
</evidence>
<feature type="domain" description="Integral membrane bound transporter" evidence="6">
    <location>
        <begin position="36"/>
        <end position="160"/>
    </location>
</feature>
<organism evidence="7 8">
    <name type="scientific">Arthrobacter flavus</name>
    <dbReference type="NCBI Taxonomy" id="95172"/>
    <lineage>
        <taxon>Bacteria</taxon>
        <taxon>Bacillati</taxon>
        <taxon>Actinomycetota</taxon>
        <taxon>Actinomycetes</taxon>
        <taxon>Micrococcales</taxon>
        <taxon>Micrococcaceae</taxon>
        <taxon>Arthrobacter</taxon>
    </lineage>
</organism>
<protein>
    <submittedName>
        <fullName evidence="7">Aromatic acid exporter family protein</fullName>
    </submittedName>
</protein>
<name>A0ABW4QBL1_9MICC</name>
<dbReference type="Proteomes" id="UP001597307">
    <property type="component" value="Unassembled WGS sequence"/>
</dbReference>
<keyword evidence="3 5" id="KW-1133">Transmembrane helix</keyword>
<evidence type="ECO:0000259" key="6">
    <source>
        <dbReference type="Pfam" id="PF13515"/>
    </source>
</evidence>
<keyword evidence="4 5" id="KW-0472">Membrane</keyword>
<evidence type="ECO:0000256" key="5">
    <source>
        <dbReference type="SAM" id="Phobius"/>
    </source>
</evidence>
<reference evidence="8" key="1">
    <citation type="journal article" date="2019" name="Int. J. Syst. Evol. Microbiol.">
        <title>The Global Catalogue of Microorganisms (GCM) 10K type strain sequencing project: providing services to taxonomists for standard genome sequencing and annotation.</title>
        <authorList>
            <consortium name="The Broad Institute Genomics Platform"/>
            <consortium name="The Broad Institute Genome Sequencing Center for Infectious Disease"/>
            <person name="Wu L."/>
            <person name="Ma J."/>
        </authorList>
    </citation>
    <scope>NUCLEOTIDE SEQUENCE [LARGE SCALE GENOMIC DNA]</scope>
    <source>
        <strain evidence="8">JCM 11496</strain>
    </source>
</reference>
<feature type="transmembrane region" description="Helical" evidence="5">
    <location>
        <begin position="98"/>
        <end position="114"/>
    </location>
</feature>
<keyword evidence="8" id="KW-1185">Reference proteome</keyword>
<evidence type="ECO:0000313" key="7">
    <source>
        <dbReference type="EMBL" id="MFD1848141.1"/>
    </source>
</evidence>
<evidence type="ECO:0000256" key="4">
    <source>
        <dbReference type="ARBA" id="ARBA00023136"/>
    </source>
</evidence>
<dbReference type="InterPro" id="IPR049453">
    <property type="entry name" value="Memb_transporter_dom"/>
</dbReference>
<dbReference type="EMBL" id="JBHUGA010000067">
    <property type="protein sequence ID" value="MFD1848141.1"/>
    <property type="molecule type" value="Genomic_DNA"/>
</dbReference>
<comment type="caution">
    <text evidence="7">The sequence shown here is derived from an EMBL/GenBank/DDBJ whole genome shotgun (WGS) entry which is preliminary data.</text>
</comment>
<evidence type="ECO:0000256" key="1">
    <source>
        <dbReference type="ARBA" id="ARBA00004141"/>
    </source>
</evidence>
<keyword evidence="2 5" id="KW-0812">Transmembrane</keyword>
<feature type="transmembrane region" description="Helical" evidence="5">
    <location>
        <begin position="142"/>
        <end position="164"/>
    </location>
</feature>
<gene>
    <name evidence="7" type="ORF">ACFSFX_16270</name>
</gene>
<dbReference type="Pfam" id="PF13515">
    <property type="entry name" value="FUSC_2"/>
    <property type="match status" value="1"/>
</dbReference>
<feature type="transmembrane region" description="Helical" evidence="5">
    <location>
        <begin position="74"/>
        <end position="92"/>
    </location>
</feature>
<evidence type="ECO:0000256" key="3">
    <source>
        <dbReference type="ARBA" id="ARBA00022989"/>
    </source>
</evidence>
<comment type="subcellular location">
    <subcellularLocation>
        <location evidence="1">Membrane</location>
        <topology evidence="1">Multi-pass membrane protein</topology>
    </subcellularLocation>
</comment>
<accession>A0ABW4QBL1</accession>
<dbReference type="RefSeq" id="WP_343881633.1">
    <property type="nucleotide sequence ID" value="NZ_BAAAIJ010000059.1"/>
</dbReference>
<feature type="transmembrane region" description="Helical" evidence="5">
    <location>
        <begin position="23"/>
        <end position="44"/>
    </location>
</feature>
<sequence length="372" mass="40149">MLKKPSGARLLTQMGGLVRHKRILLAFKAALAASIAWVIALQVPGVAAEYPYYAPLGAVACMYPTIAGSAKQGVQTLAGLAIGFALAFPIIFLGDRSVISIALVVGFGVLAGGLPRIGAGRDWIPIAALFVLLLGGDDPDGYSFGYLLQMLVGVSVGLIVNILIVPPLHLTGVVTGLDSLRSALSLQLKDMGEALREQWPPEHKEWADRQNKLTTFSQEVRTAVQLADSSRHGNIRQYRHKRDLAADFHSLQSMERITFYVEDMTELLADVIWRSPETTPLPKPLGPPLAHAVKLTAAAVEEWDTTADSMTDAEAAVEDLMQHVKHVSPDDRIEATASLGMSLRRILLTIRADAGPQDQDGISLQAPETNDQ</sequence>
<proteinExistence type="predicted"/>